<evidence type="ECO:0000313" key="4">
    <source>
        <dbReference type="EnsemblMetazoa" id="CPIJ007121-PA"/>
    </source>
</evidence>
<dbReference type="EnsemblMetazoa" id="CPIJ007121-RA">
    <property type="protein sequence ID" value="CPIJ007121-PA"/>
    <property type="gene ID" value="CPIJ007121"/>
</dbReference>
<accession>B0WID0</accession>
<dbReference type="SUPFAM" id="SSF57997">
    <property type="entry name" value="Tropomyosin"/>
    <property type="match status" value="1"/>
</dbReference>
<dbReference type="PANTHER" id="PTHR23143">
    <property type="entry name" value="TRICHOHYALIN-RELATED"/>
    <property type="match status" value="1"/>
</dbReference>
<dbReference type="EMBL" id="DS231946">
    <property type="protein sequence ID" value="EDS28375.1"/>
    <property type="molecule type" value="Genomic_DNA"/>
</dbReference>
<comment type="similarity">
    <text evidence="1">Belongs to the GOLGA6 family.</text>
</comment>
<feature type="region of interest" description="Disordered" evidence="2">
    <location>
        <begin position="1"/>
        <end position="139"/>
    </location>
</feature>
<feature type="compositionally biased region" description="Basic and acidic residues" evidence="2">
    <location>
        <begin position="45"/>
        <end position="56"/>
    </location>
</feature>
<evidence type="ECO:0000313" key="3">
    <source>
        <dbReference type="EMBL" id="EDS28375.1"/>
    </source>
</evidence>
<dbReference type="Proteomes" id="UP000002320">
    <property type="component" value="Unassembled WGS sequence"/>
</dbReference>
<dbReference type="InterPro" id="IPR026737">
    <property type="entry name" value="GOLGA6L"/>
</dbReference>
<feature type="compositionally biased region" description="Polar residues" evidence="2">
    <location>
        <begin position="1"/>
        <end position="11"/>
    </location>
</feature>
<sequence length="231" mass="26577">MPTQTISSQLFYPSERENKERVFSSDWCGSDKRLSRSQESGVKSQESRVKSQESRVKSQQSRVKSQESRVKSQESRVKSQESRVKSQESRVKSQESRVKSQESRVKSQESRVKSQESRVKSQQSPVRSQESRVKSQERRPRRRRRFVFFRMSLVPKPAQPVCARFVFVNFAVTARCPFCPLAGLHMAHMFCWHVSSDDDTTTMGTGPAASNGFSDLQHVVTRVEVFNGMFN</sequence>
<reference evidence="3" key="1">
    <citation type="submission" date="2007-03" db="EMBL/GenBank/DDBJ databases">
        <title>Annotation of Culex pipiens quinquefasciatus.</title>
        <authorList>
            <consortium name="The Broad Institute Genome Sequencing Platform"/>
            <person name="Atkinson P.W."/>
            <person name="Hemingway J."/>
            <person name="Christensen B.M."/>
            <person name="Higgs S."/>
            <person name="Kodira C."/>
            <person name="Hannick L."/>
            <person name="Megy K."/>
            <person name="O'Leary S."/>
            <person name="Pearson M."/>
            <person name="Haas B.J."/>
            <person name="Mauceli E."/>
            <person name="Wortman J.R."/>
            <person name="Lee N.H."/>
            <person name="Guigo R."/>
            <person name="Stanke M."/>
            <person name="Alvarado L."/>
            <person name="Amedeo P."/>
            <person name="Antoine C.H."/>
            <person name="Arensburger P."/>
            <person name="Bidwell S.L."/>
            <person name="Crawford M."/>
            <person name="Camaro F."/>
            <person name="Devon K."/>
            <person name="Engels R."/>
            <person name="Hammond M."/>
            <person name="Howarth C."/>
            <person name="Koehrsen M."/>
            <person name="Lawson D."/>
            <person name="Montgomery P."/>
            <person name="Nene V."/>
            <person name="Nusbaum C."/>
            <person name="Puiu D."/>
            <person name="Romero-Severson J."/>
            <person name="Severson D.W."/>
            <person name="Shumway M."/>
            <person name="Sisk P."/>
            <person name="Stolte C."/>
            <person name="Zeng Q."/>
            <person name="Eisenstadt E."/>
            <person name="Fraser-Liggett C."/>
            <person name="Strausberg R."/>
            <person name="Galagan J."/>
            <person name="Birren B."/>
            <person name="Collins F.H."/>
        </authorList>
    </citation>
    <scope>NUCLEOTIDE SEQUENCE [LARGE SCALE GENOMIC DNA]</scope>
    <source>
        <strain evidence="3">JHB</strain>
    </source>
</reference>
<gene>
    <name evidence="4" type="primary">6038721</name>
    <name evidence="3" type="ORF">CpipJ_CPIJ007121</name>
</gene>
<feature type="compositionally biased region" description="Basic and acidic residues" evidence="2">
    <location>
        <begin position="14"/>
        <end position="36"/>
    </location>
</feature>
<protein>
    <submittedName>
        <fullName evidence="3">Av71 muscle cell intermediate filament</fullName>
    </submittedName>
</protein>
<keyword evidence="5" id="KW-1185">Reference proteome</keyword>
<dbReference type="VEuPathDB" id="VectorBase:CPIJ007121"/>
<name>B0WID0_CULQU</name>
<dbReference type="AlphaFoldDB" id="B0WID0"/>
<dbReference type="STRING" id="7176.B0WID0"/>
<dbReference type="PANTHER" id="PTHR23143:SF23">
    <property type="entry name" value="ZINC FINGER PROTEIN 729-LIKE"/>
    <property type="match status" value="1"/>
</dbReference>
<organism>
    <name type="scientific">Culex quinquefasciatus</name>
    <name type="common">Southern house mosquito</name>
    <name type="synonym">Culex pungens</name>
    <dbReference type="NCBI Taxonomy" id="7176"/>
    <lineage>
        <taxon>Eukaryota</taxon>
        <taxon>Metazoa</taxon>
        <taxon>Ecdysozoa</taxon>
        <taxon>Arthropoda</taxon>
        <taxon>Hexapoda</taxon>
        <taxon>Insecta</taxon>
        <taxon>Pterygota</taxon>
        <taxon>Neoptera</taxon>
        <taxon>Endopterygota</taxon>
        <taxon>Diptera</taxon>
        <taxon>Nematocera</taxon>
        <taxon>Culicoidea</taxon>
        <taxon>Culicidae</taxon>
        <taxon>Culicinae</taxon>
        <taxon>Culicini</taxon>
        <taxon>Culex</taxon>
        <taxon>Culex</taxon>
    </lineage>
</organism>
<evidence type="ECO:0000313" key="5">
    <source>
        <dbReference type="Proteomes" id="UP000002320"/>
    </source>
</evidence>
<evidence type="ECO:0000256" key="1">
    <source>
        <dbReference type="ARBA" id="ARBA00008368"/>
    </source>
</evidence>
<dbReference type="KEGG" id="cqu:CpipJ_CPIJ007121"/>
<feature type="compositionally biased region" description="Basic and acidic residues" evidence="2">
    <location>
        <begin position="64"/>
        <end position="119"/>
    </location>
</feature>
<reference evidence="4" key="2">
    <citation type="submission" date="2021-02" db="UniProtKB">
        <authorList>
            <consortium name="EnsemblMetazoa"/>
        </authorList>
    </citation>
    <scope>IDENTIFICATION</scope>
    <source>
        <strain evidence="4">JHB</strain>
    </source>
</reference>
<dbReference type="InParanoid" id="B0WID0"/>
<dbReference type="Gene3D" id="1.20.5.340">
    <property type="match status" value="1"/>
</dbReference>
<feature type="compositionally biased region" description="Basic and acidic residues" evidence="2">
    <location>
        <begin position="129"/>
        <end position="138"/>
    </location>
</feature>
<proteinExistence type="inferred from homology"/>
<evidence type="ECO:0000256" key="2">
    <source>
        <dbReference type="SAM" id="MobiDB-lite"/>
    </source>
</evidence>
<dbReference type="HOGENOM" id="CLU_1200865_0_0_1"/>